<dbReference type="Proteomes" id="UP000006286">
    <property type="component" value="Chromosome"/>
</dbReference>
<evidence type="ECO:0000313" key="3">
    <source>
        <dbReference type="EMBL" id="AFT71302.1"/>
    </source>
</evidence>
<feature type="signal peptide" evidence="2">
    <location>
        <begin position="1"/>
        <end position="25"/>
    </location>
</feature>
<dbReference type="PATRIC" id="fig|930169.3.peg.2997"/>
<organism evidence="3 4">
    <name type="scientific">Alcanivorax dieselolei (strain DSM 16502 / CGMCC 1.3690 / MCCC 1A00001 / B-5)</name>
    <name type="common">Alloalcanivorax dieselolei</name>
    <dbReference type="NCBI Taxonomy" id="930169"/>
    <lineage>
        <taxon>Bacteria</taxon>
        <taxon>Pseudomonadati</taxon>
        <taxon>Pseudomonadota</taxon>
        <taxon>Gammaproteobacteria</taxon>
        <taxon>Oceanospirillales</taxon>
        <taxon>Alcanivoracaceae</taxon>
        <taxon>Alloalcanivorax</taxon>
    </lineage>
</organism>
<dbReference type="HOGENOM" id="CLU_762146_0_0_6"/>
<evidence type="ECO:0000256" key="1">
    <source>
        <dbReference type="ARBA" id="ARBA00022729"/>
    </source>
</evidence>
<keyword evidence="1 2" id="KW-0732">Signal</keyword>
<dbReference type="NCBIfam" id="NF037995">
    <property type="entry name" value="TRAP_S1"/>
    <property type="match status" value="1"/>
</dbReference>
<dbReference type="EMBL" id="CP003466">
    <property type="protein sequence ID" value="AFT71302.1"/>
    <property type="molecule type" value="Genomic_DNA"/>
</dbReference>
<dbReference type="SUPFAM" id="SSF53850">
    <property type="entry name" value="Periplasmic binding protein-like II"/>
    <property type="match status" value="1"/>
</dbReference>
<dbReference type="eggNOG" id="COG1638">
    <property type="taxonomic scope" value="Bacteria"/>
</dbReference>
<keyword evidence="4" id="KW-1185">Reference proteome</keyword>
<protein>
    <submittedName>
        <fullName evidence="3">TRAP dicarboxylate transporter-DctP subunit</fullName>
    </submittedName>
</protein>
<reference evidence="3 4" key="1">
    <citation type="journal article" date="2012" name="J. Bacteriol.">
        <title>Complete genome sequence of Alcanivorax dieselolei type strain B5.</title>
        <authorList>
            <person name="Lai Q."/>
            <person name="Li W."/>
            <person name="Shao Z."/>
        </authorList>
    </citation>
    <scope>NUCLEOTIDE SEQUENCE [LARGE SCALE GENOMIC DNA]</scope>
    <source>
        <strain evidence="4">DSM 16502 / CGMCC 1.3690 / B-5</strain>
    </source>
</reference>
<dbReference type="RefSeq" id="WP_014995368.1">
    <property type="nucleotide sequence ID" value="NC_018691.1"/>
</dbReference>
<dbReference type="InterPro" id="IPR018389">
    <property type="entry name" value="DctP_fam"/>
</dbReference>
<feature type="chain" id="PRO_5003830049" evidence="2">
    <location>
        <begin position="26"/>
        <end position="361"/>
    </location>
</feature>
<sequence>MMKMTKTGIAMVLALSTFLAGNAFAATKTLSFALPLAPTGSRVHQTWEWWADTVKEKTGGSVEVKIYYMQSLVKLKDAAQAVTAGIADLAYMSPAYTPDKLPLWYMENTRIGSSDPYVVTEAFRRVRENFPPLREEEKKNNMKYVVHLSNGPQVLISKTHPYTTPDDFQGDKVRMPGTMAKVAKMADWKVDPVSLYFSEIYSAMGRGTIDGAMTYVPLIGPNSQNEVSKYVVEPKVGQNSNVVMMNLNSWQRLSEKEQAVFDGLRTELMVRMARAGIEDEAEQRELLKNDPDNPLIFQELTPAQRQAWEKGLALGDDEMIKQMSRWNRHAGDLHQAYKEEIEKVAREVEAEGYPWDRQRPQ</sequence>
<dbReference type="Pfam" id="PF03480">
    <property type="entry name" value="DctP"/>
    <property type="match status" value="1"/>
</dbReference>
<dbReference type="InterPro" id="IPR038404">
    <property type="entry name" value="TRAP_DctP_sf"/>
</dbReference>
<evidence type="ECO:0000313" key="4">
    <source>
        <dbReference type="Proteomes" id="UP000006286"/>
    </source>
</evidence>
<accession>K0CHZ7</accession>
<dbReference type="PANTHER" id="PTHR33376">
    <property type="match status" value="1"/>
</dbReference>
<dbReference type="OrthoDB" id="9177965at2"/>
<name>K0CHZ7_ALCDB</name>
<evidence type="ECO:0000256" key="2">
    <source>
        <dbReference type="SAM" id="SignalP"/>
    </source>
</evidence>
<dbReference type="SMR" id="K0CHZ7"/>
<proteinExistence type="predicted"/>
<dbReference type="Gene3D" id="3.40.190.170">
    <property type="entry name" value="Bacterial extracellular solute-binding protein, family 7"/>
    <property type="match status" value="1"/>
</dbReference>
<dbReference type="STRING" id="930169.B5T_03034"/>
<dbReference type="GO" id="GO:0055085">
    <property type="term" value="P:transmembrane transport"/>
    <property type="evidence" value="ECO:0007669"/>
    <property type="project" value="InterPro"/>
</dbReference>
<dbReference type="KEGG" id="adi:B5T_03034"/>
<gene>
    <name evidence="3" type="primary">dctP</name>
    <name evidence="3" type="ordered locus">B5T_03034</name>
</gene>
<dbReference type="PANTHER" id="PTHR33376:SF15">
    <property type="entry name" value="BLL6794 PROTEIN"/>
    <property type="match status" value="1"/>
</dbReference>
<dbReference type="AlphaFoldDB" id="K0CHZ7"/>